<comment type="caution">
    <text evidence="1">The sequence shown here is derived from an EMBL/GenBank/DDBJ whole genome shotgun (WGS) entry which is preliminary data.</text>
</comment>
<sequence length="110" mass="12062">MWHWFRCLGQKRHAAASDPYYRAVEFKRRWMRSLRGNLTGSLWRHRAAGVAMALDSHGISEVGARAREGCVSSGGAQALDGSDAGLPRRRVRVATAVTGSRQEGSADPCH</sequence>
<reference evidence="1" key="1">
    <citation type="journal article" date="2022" name="bioRxiv">
        <title>Sequencing and chromosome-scale assembly of the giantPleurodeles waltlgenome.</title>
        <authorList>
            <person name="Brown T."/>
            <person name="Elewa A."/>
            <person name="Iarovenko S."/>
            <person name="Subramanian E."/>
            <person name="Araus A.J."/>
            <person name="Petzold A."/>
            <person name="Susuki M."/>
            <person name="Suzuki K.-i.T."/>
            <person name="Hayashi T."/>
            <person name="Toyoda A."/>
            <person name="Oliveira C."/>
            <person name="Osipova E."/>
            <person name="Leigh N.D."/>
            <person name="Simon A."/>
            <person name="Yun M.H."/>
        </authorList>
    </citation>
    <scope>NUCLEOTIDE SEQUENCE</scope>
    <source>
        <strain evidence="1">20211129_DDA</strain>
        <tissue evidence="1">Liver</tissue>
    </source>
</reference>
<proteinExistence type="predicted"/>
<organism evidence="1 2">
    <name type="scientific">Pleurodeles waltl</name>
    <name type="common">Iberian ribbed newt</name>
    <dbReference type="NCBI Taxonomy" id="8319"/>
    <lineage>
        <taxon>Eukaryota</taxon>
        <taxon>Metazoa</taxon>
        <taxon>Chordata</taxon>
        <taxon>Craniata</taxon>
        <taxon>Vertebrata</taxon>
        <taxon>Euteleostomi</taxon>
        <taxon>Amphibia</taxon>
        <taxon>Batrachia</taxon>
        <taxon>Caudata</taxon>
        <taxon>Salamandroidea</taxon>
        <taxon>Salamandridae</taxon>
        <taxon>Pleurodelinae</taxon>
        <taxon>Pleurodeles</taxon>
    </lineage>
</organism>
<dbReference type="Proteomes" id="UP001066276">
    <property type="component" value="Chromosome 3_2"/>
</dbReference>
<accession>A0AAV7U1L2</accession>
<evidence type="ECO:0000313" key="2">
    <source>
        <dbReference type="Proteomes" id="UP001066276"/>
    </source>
</evidence>
<gene>
    <name evidence="1" type="ORF">NDU88_007562</name>
</gene>
<protein>
    <submittedName>
        <fullName evidence="1">Uncharacterized protein</fullName>
    </submittedName>
</protein>
<keyword evidence="2" id="KW-1185">Reference proteome</keyword>
<dbReference type="AlphaFoldDB" id="A0AAV7U1L2"/>
<name>A0AAV7U1L2_PLEWA</name>
<dbReference type="EMBL" id="JANPWB010000006">
    <property type="protein sequence ID" value="KAJ1182370.1"/>
    <property type="molecule type" value="Genomic_DNA"/>
</dbReference>
<evidence type="ECO:0000313" key="1">
    <source>
        <dbReference type="EMBL" id="KAJ1182370.1"/>
    </source>
</evidence>